<keyword evidence="4" id="KW-1185">Reference proteome</keyword>
<feature type="domain" description="Putative glycogen debranching enzyme N-terminal" evidence="1">
    <location>
        <begin position="16"/>
        <end position="202"/>
    </location>
</feature>
<evidence type="ECO:0000259" key="2">
    <source>
        <dbReference type="Pfam" id="PF22422"/>
    </source>
</evidence>
<dbReference type="InterPro" id="IPR054491">
    <property type="entry name" value="MGH1-like_GH"/>
</dbReference>
<dbReference type="InterPro" id="IPR008928">
    <property type="entry name" value="6-hairpin_glycosidase_sf"/>
</dbReference>
<dbReference type="SUPFAM" id="SSF48208">
    <property type="entry name" value="Six-hairpin glycosidases"/>
    <property type="match status" value="1"/>
</dbReference>
<organism evidence="3 4">
    <name type="scientific">Occultella glacieicola</name>
    <dbReference type="NCBI Taxonomy" id="2518684"/>
    <lineage>
        <taxon>Bacteria</taxon>
        <taxon>Bacillati</taxon>
        <taxon>Actinomycetota</taxon>
        <taxon>Actinomycetes</taxon>
        <taxon>Micrococcales</taxon>
        <taxon>Ruaniaceae</taxon>
        <taxon>Occultella</taxon>
    </lineage>
</organism>
<dbReference type="InterPro" id="IPR012341">
    <property type="entry name" value="6hp_glycosidase-like_sf"/>
</dbReference>
<dbReference type="RefSeq" id="WP_133109772.1">
    <property type="nucleotide sequence ID" value="NZ_SMNA01000014.1"/>
</dbReference>
<dbReference type="Pfam" id="PF22422">
    <property type="entry name" value="MGH1-like_GH"/>
    <property type="match status" value="1"/>
</dbReference>
<dbReference type="InterPro" id="IPR032856">
    <property type="entry name" value="GDE_N_bis"/>
</dbReference>
<evidence type="ECO:0000313" key="4">
    <source>
        <dbReference type="Proteomes" id="UP000504882"/>
    </source>
</evidence>
<evidence type="ECO:0000259" key="1">
    <source>
        <dbReference type="Pfam" id="PF14742"/>
    </source>
</evidence>
<proteinExistence type="predicted"/>
<evidence type="ECO:0000313" key="3">
    <source>
        <dbReference type="EMBL" id="TDE88913.1"/>
    </source>
</evidence>
<accession>A0ABY2DXP1</accession>
<dbReference type="Gene3D" id="1.50.10.10">
    <property type="match status" value="1"/>
</dbReference>
<feature type="domain" description="Mannosylglycerate hydrolase MGH1-like glycoside hydrolase" evidence="2">
    <location>
        <begin position="345"/>
        <end position="585"/>
    </location>
</feature>
<gene>
    <name evidence="3" type="ORF">EXU48_21605</name>
</gene>
<dbReference type="Proteomes" id="UP000504882">
    <property type="component" value="Unassembled WGS sequence"/>
</dbReference>
<sequence>MVRQPLLHDQLVALAAPTQAWSGADGQIRAGRADLNGVFHADVRVLSEALLTVDGVVPEGIAGANAGSGCVRLVALARDLDGPGADPTTRIDVERTVTPGRMRERLTLSSATSVGAVEATVRIRLGADLLPMDRVKAGEAATPVVPTRMADGLRWVGSEAAAGGVEVQVRAPGARIDLDEPTAPTLVWTVRAEPDRPAELTWQIDCVDPTGAVRAAPGARRGGRPWSTPSVQAWDRRLPVLLERSLDDLGGLLMSTVRTPDEAFVAAGAPWFFTLFGRDSIWAARMMLPLGTELAGGTLRTLAAAQGSVVDRTTGEEPGKILHELRRAPIGSGTAGMLPPLYYGSIDATPLWVCLLADAWRWGLPEAEVAALLPAAERALDWMVTYGDADGDGFLEYDSSGGGLANQGWKDSGDSVRWRDGALATPAIALVEVQGYAHEAALAGADLLCAFGRPGAHRWRDWAGRLATRFRSAYWVADADGPYPAIALDAGKRPVDSVASNMAHLLGTGLLDPGEERAVAARVAGPALDSGYGLRTLAAGSGGYWPLSYHGGAVWPHDTAIAIRGLARAGYGEVAARLGDGLVRAAPDFGFRLPELFSGDGPSEVSRPVPYPASCRPQAWSAAAAMAIVTARLGLSVDVPNGWIRVSPASTDALSVSGLRVGGQHLAVAVDAQAGVTVEAPSGFRVDAPAVAGLATRKPAGVGNERVR</sequence>
<reference evidence="3 4" key="1">
    <citation type="submission" date="2019-03" db="EMBL/GenBank/DDBJ databases">
        <title>Genomic features of bacteria from cold environments.</title>
        <authorList>
            <person name="Shen L."/>
        </authorList>
    </citation>
    <scope>NUCLEOTIDE SEQUENCE [LARGE SCALE GENOMIC DNA]</scope>
    <source>
        <strain evidence="4">T3246-1</strain>
    </source>
</reference>
<dbReference type="Pfam" id="PF14742">
    <property type="entry name" value="GDE_N_bis"/>
    <property type="match status" value="1"/>
</dbReference>
<protein>
    <submittedName>
        <fullName evidence="3">Amylo-alpha-1,6-glucosidase</fullName>
    </submittedName>
</protein>
<name>A0ABY2DXP1_9MICO</name>
<dbReference type="EMBL" id="SMNA01000014">
    <property type="protein sequence ID" value="TDE88913.1"/>
    <property type="molecule type" value="Genomic_DNA"/>
</dbReference>
<comment type="caution">
    <text evidence="3">The sequence shown here is derived from an EMBL/GenBank/DDBJ whole genome shotgun (WGS) entry which is preliminary data.</text>
</comment>